<proteinExistence type="predicted"/>
<sequence length="326" mass="36513">MGDLKDSATPSTTTITTAIPPYTRPLPDSWSRKKSQFSTIIDALNAIPNKRHRTDVQSKSGKDYIKKIHEVKKGPATSTSSNRRILKSSWPFPAYMDTLMANRASAHLLRLMLAVQQVVNDVPYPTSSFHRKEQATAVNEVTTPVSSTLTSPSRLGYGFSSLPLTARARARIDSCSEEARLSSWSQEATFTLIEAWGRRCMELIRGNHHQKNWQHVADAVNALHAKSEKKNRTRFQCRFRMDSVKKRYKIEKARITSSNRTLKSSWSFFERMDAWMTVGEQADLQNLMKGLSIAPAQQVPTAFPPVSSTPASQSGEDYGFSSLSLA</sequence>
<accession>A0ACC1BQC2</accession>
<keyword evidence="2" id="KW-1185">Reference proteome</keyword>
<dbReference type="EMBL" id="CM047899">
    <property type="protein sequence ID" value="KAJ0101203.1"/>
    <property type="molecule type" value="Genomic_DNA"/>
</dbReference>
<evidence type="ECO:0000313" key="1">
    <source>
        <dbReference type="EMBL" id="KAJ0101203.1"/>
    </source>
</evidence>
<name>A0ACC1BQC2_9ROSI</name>
<organism evidence="1 2">
    <name type="scientific">Pistacia atlantica</name>
    <dbReference type="NCBI Taxonomy" id="434234"/>
    <lineage>
        <taxon>Eukaryota</taxon>
        <taxon>Viridiplantae</taxon>
        <taxon>Streptophyta</taxon>
        <taxon>Embryophyta</taxon>
        <taxon>Tracheophyta</taxon>
        <taxon>Spermatophyta</taxon>
        <taxon>Magnoliopsida</taxon>
        <taxon>eudicotyledons</taxon>
        <taxon>Gunneridae</taxon>
        <taxon>Pentapetalae</taxon>
        <taxon>rosids</taxon>
        <taxon>malvids</taxon>
        <taxon>Sapindales</taxon>
        <taxon>Anacardiaceae</taxon>
        <taxon>Pistacia</taxon>
    </lineage>
</organism>
<dbReference type="Proteomes" id="UP001164250">
    <property type="component" value="Chromosome 3"/>
</dbReference>
<protein>
    <submittedName>
        <fullName evidence="1">Uncharacterized protein</fullName>
    </submittedName>
</protein>
<evidence type="ECO:0000313" key="2">
    <source>
        <dbReference type="Proteomes" id="UP001164250"/>
    </source>
</evidence>
<comment type="caution">
    <text evidence="1">The sequence shown here is derived from an EMBL/GenBank/DDBJ whole genome shotgun (WGS) entry which is preliminary data.</text>
</comment>
<reference evidence="2" key="1">
    <citation type="journal article" date="2023" name="G3 (Bethesda)">
        <title>Genome assembly and association tests identify interacting loci associated with vigor, precocity, and sex in interspecific pistachio rootstocks.</title>
        <authorList>
            <person name="Palmer W."/>
            <person name="Jacygrad E."/>
            <person name="Sagayaradj S."/>
            <person name="Cavanaugh K."/>
            <person name="Han R."/>
            <person name="Bertier L."/>
            <person name="Beede B."/>
            <person name="Kafkas S."/>
            <person name="Golino D."/>
            <person name="Preece J."/>
            <person name="Michelmore R."/>
        </authorList>
    </citation>
    <scope>NUCLEOTIDE SEQUENCE [LARGE SCALE GENOMIC DNA]</scope>
</reference>
<gene>
    <name evidence="1" type="ORF">Patl1_04546</name>
</gene>